<evidence type="ECO:0000313" key="2">
    <source>
        <dbReference type="EMBL" id="CAF4382210.1"/>
    </source>
</evidence>
<keyword evidence="1" id="KW-1133">Transmembrane helix</keyword>
<organism evidence="2 3">
    <name type="scientific">Adineta steineri</name>
    <dbReference type="NCBI Taxonomy" id="433720"/>
    <lineage>
        <taxon>Eukaryota</taxon>
        <taxon>Metazoa</taxon>
        <taxon>Spiralia</taxon>
        <taxon>Gnathifera</taxon>
        <taxon>Rotifera</taxon>
        <taxon>Eurotatoria</taxon>
        <taxon>Bdelloidea</taxon>
        <taxon>Adinetida</taxon>
        <taxon>Adinetidae</taxon>
        <taxon>Adineta</taxon>
    </lineage>
</organism>
<evidence type="ECO:0000256" key="1">
    <source>
        <dbReference type="SAM" id="Phobius"/>
    </source>
</evidence>
<keyword evidence="1" id="KW-0812">Transmembrane</keyword>
<accession>A0A820N4S7</accession>
<proteinExistence type="predicted"/>
<feature type="non-terminal residue" evidence="2">
    <location>
        <position position="1"/>
    </location>
</feature>
<reference evidence="2" key="1">
    <citation type="submission" date="2021-02" db="EMBL/GenBank/DDBJ databases">
        <authorList>
            <person name="Nowell W R."/>
        </authorList>
    </citation>
    <scope>NUCLEOTIDE SEQUENCE</scope>
</reference>
<name>A0A820N4S7_9BILA</name>
<evidence type="ECO:0000313" key="3">
    <source>
        <dbReference type="Proteomes" id="UP000663844"/>
    </source>
</evidence>
<comment type="caution">
    <text evidence="2">The sequence shown here is derived from an EMBL/GenBank/DDBJ whole genome shotgun (WGS) entry which is preliminary data.</text>
</comment>
<feature type="transmembrane region" description="Helical" evidence="1">
    <location>
        <begin position="110"/>
        <end position="136"/>
    </location>
</feature>
<gene>
    <name evidence="2" type="ORF">OXD698_LOCUS50427</name>
</gene>
<dbReference type="AlphaFoldDB" id="A0A820N4S7"/>
<dbReference type="Proteomes" id="UP000663844">
    <property type="component" value="Unassembled WGS sequence"/>
</dbReference>
<dbReference type="EMBL" id="CAJOAZ010024162">
    <property type="protein sequence ID" value="CAF4382210.1"/>
    <property type="molecule type" value="Genomic_DNA"/>
</dbReference>
<keyword evidence="1" id="KW-0472">Membrane</keyword>
<protein>
    <submittedName>
        <fullName evidence="2">Uncharacterized protein</fullName>
    </submittedName>
</protein>
<sequence length="168" mass="18903">TCSSSTANSCMGLATLNSNAVSGFRTGCYMFSALLRSTLEICYNQTFINTLTNSSSEYQKLNGSNSYLTVETLLSQMFITHWSHNTSFESYFKHCAPNLCQYIVTSERDFLSIIITLIGFFGGLSSIYRIVIPLLITKLWPFIWKLVTRRRTAATHIVETDANTGIYL</sequence>